<accession>A0A0B6YWL8</accession>
<dbReference type="EMBL" id="HACG01013662">
    <property type="protein sequence ID" value="CEK60527.1"/>
    <property type="molecule type" value="Transcribed_RNA"/>
</dbReference>
<feature type="compositionally biased region" description="Polar residues" evidence="1">
    <location>
        <begin position="42"/>
        <end position="52"/>
    </location>
</feature>
<reference evidence="2" key="1">
    <citation type="submission" date="2014-12" db="EMBL/GenBank/DDBJ databases">
        <title>Insight into the proteome of Arion vulgaris.</title>
        <authorList>
            <person name="Aradska J."/>
            <person name="Bulat T."/>
            <person name="Smidak R."/>
            <person name="Sarate P."/>
            <person name="Gangsoo J."/>
            <person name="Sialana F."/>
            <person name="Bilban M."/>
            <person name="Lubec G."/>
        </authorList>
    </citation>
    <scope>NUCLEOTIDE SEQUENCE</scope>
    <source>
        <tissue evidence="2">Skin</tissue>
    </source>
</reference>
<evidence type="ECO:0000256" key="1">
    <source>
        <dbReference type="SAM" id="MobiDB-lite"/>
    </source>
</evidence>
<gene>
    <name evidence="2" type="primary">ORF39650</name>
</gene>
<feature type="region of interest" description="Disordered" evidence="1">
    <location>
        <begin position="1"/>
        <end position="100"/>
    </location>
</feature>
<organism evidence="2">
    <name type="scientific">Arion vulgaris</name>
    <dbReference type="NCBI Taxonomy" id="1028688"/>
    <lineage>
        <taxon>Eukaryota</taxon>
        <taxon>Metazoa</taxon>
        <taxon>Spiralia</taxon>
        <taxon>Lophotrochozoa</taxon>
        <taxon>Mollusca</taxon>
        <taxon>Gastropoda</taxon>
        <taxon>Heterobranchia</taxon>
        <taxon>Euthyneura</taxon>
        <taxon>Panpulmonata</taxon>
        <taxon>Eupulmonata</taxon>
        <taxon>Stylommatophora</taxon>
        <taxon>Helicina</taxon>
        <taxon>Arionoidea</taxon>
        <taxon>Arionidae</taxon>
        <taxon>Arion</taxon>
    </lineage>
</organism>
<feature type="compositionally biased region" description="Low complexity" evidence="1">
    <location>
        <begin position="18"/>
        <end position="41"/>
    </location>
</feature>
<name>A0A0B6YWL8_9EUPU</name>
<feature type="non-terminal residue" evidence="2">
    <location>
        <position position="100"/>
    </location>
</feature>
<sequence>DDSTDDEYVNTVRDRLLPSRSPNLRLTNVVEETPPSTPSVTQTPRPNWSANKSRSEGSIGHTNGTSPRQVHTSVSSQESPPTDVMNPSYKQSDFKHGDNR</sequence>
<feature type="compositionally biased region" description="Polar residues" evidence="1">
    <location>
        <begin position="60"/>
        <end position="80"/>
    </location>
</feature>
<evidence type="ECO:0000313" key="2">
    <source>
        <dbReference type="EMBL" id="CEK60527.1"/>
    </source>
</evidence>
<protein>
    <submittedName>
        <fullName evidence="2">Uncharacterized protein</fullName>
    </submittedName>
</protein>
<dbReference type="AlphaFoldDB" id="A0A0B6YWL8"/>
<proteinExistence type="predicted"/>
<feature type="non-terminal residue" evidence="2">
    <location>
        <position position="1"/>
    </location>
</feature>